<dbReference type="GO" id="GO:0005765">
    <property type="term" value="C:lysosomal membrane"/>
    <property type="evidence" value="ECO:0007669"/>
    <property type="project" value="TreeGrafter"/>
</dbReference>
<evidence type="ECO:0000256" key="1">
    <source>
        <dbReference type="SAM" id="MobiDB-lite"/>
    </source>
</evidence>
<dbReference type="PANTHER" id="PTHR12174">
    <property type="entry name" value="SIGNAL PEPTIDE PEPTIDASE"/>
    <property type="match status" value="1"/>
</dbReference>
<dbReference type="GO" id="GO:0098554">
    <property type="term" value="C:cytoplasmic side of endoplasmic reticulum membrane"/>
    <property type="evidence" value="ECO:0007669"/>
    <property type="project" value="TreeGrafter"/>
</dbReference>
<evidence type="ECO:0000313" key="4">
    <source>
        <dbReference type="Proteomes" id="UP000887572"/>
    </source>
</evidence>
<dbReference type="GO" id="GO:0030660">
    <property type="term" value="C:Golgi-associated vesicle membrane"/>
    <property type="evidence" value="ECO:0007669"/>
    <property type="project" value="TreeGrafter"/>
</dbReference>
<evidence type="ECO:0000313" key="5">
    <source>
        <dbReference type="WBParaSite" id="Gr19_v10_g5429.t1"/>
    </source>
</evidence>
<evidence type="ECO:0000256" key="3">
    <source>
        <dbReference type="SAM" id="SignalP"/>
    </source>
</evidence>
<dbReference type="AlphaFoldDB" id="A0A914HXN4"/>
<keyword evidence="2" id="KW-1133">Transmembrane helix</keyword>
<sequence length="581" mass="66677">MIGLMNSSEYLFVLFVSVFFVFGQTETKFGLMEVASPSGKMNICMNVQQYEGADELPEGAAAKPFRLVWWDFHFGQSVICRPPIAPNRFGPNDLVPLNYWTRPELLSHACSMSQNNHSPIQHQLNVAREAGVQSFLFLVDKGATNVDGEHDYLHAEFCNSATVRSDRNNESIFYVYREAFDQFVLPKVRESDAVELRFYKPKRRFDPALILFWLLVLLPVALGSIWSVKLAKDRFVRRSTVRRSGTGEEGGAQTVEMEQPKSTEEGTSEEQQKESAESEEQKSNFCDLQTMFWLLVIVLFCFFIITLHKLALLVPLFYTLLGTYCLSKCLFALFKYFIFPNQQGEQRILLSFKKFRLTPLGVVCYGISAVICVCWLLFRKHPLAFVLLDLISVAMVAHWLRYVVFQRLKDNKNDLTLKTQFFALILSFLIAFVIIVWFIFFPSKQPCTPTAPKDSGIISVFYLFMPMFNDPLDICWDVEVQLGYHSHSVYLPILVISAGYLPYWFYIDFINDHKMLPYGLIAFSAYALFVLPLFFLGKPHALFDSFEFELLLALPMPAVAGTIFSLVNGTFSKLWKGELKF</sequence>
<dbReference type="Proteomes" id="UP000887572">
    <property type="component" value="Unplaced"/>
</dbReference>
<dbReference type="GO" id="GO:0033619">
    <property type="term" value="P:membrane protein proteolysis"/>
    <property type="evidence" value="ECO:0007669"/>
    <property type="project" value="TreeGrafter"/>
</dbReference>
<feature type="transmembrane region" description="Helical" evidence="2">
    <location>
        <begin position="316"/>
        <end position="338"/>
    </location>
</feature>
<dbReference type="InterPro" id="IPR007369">
    <property type="entry name" value="Peptidase_A22B_SPP"/>
</dbReference>
<feature type="chain" id="PRO_5037503024" evidence="3">
    <location>
        <begin position="24"/>
        <end position="581"/>
    </location>
</feature>
<protein>
    <submittedName>
        <fullName evidence="5">Uncharacterized protein</fullName>
    </submittedName>
</protein>
<keyword evidence="2" id="KW-0812">Transmembrane</keyword>
<feature type="transmembrane region" description="Helical" evidence="2">
    <location>
        <begin position="489"/>
        <end position="506"/>
    </location>
</feature>
<reference evidence="5" key="1">
    <citation type="submission" date="2022-11" db="UniProtKB">
        <authorList>
            <consortium name="WormBaseParasite"/>
        </authorList>
    </citation>
    <scope>IDENTIFICATION</scope>
</reference>
<dbReference type="PANTHER" id="PTHR12174:SF103">
    <property type="entry name" value="INTRAMEMBRANE PROTEASE (IMPAS) FAMILY"/>
    <property type="match status" value="1"/>
</dbReference>
<feature type="transmembrane region" description="Helical" evidence="2">
    <location>
        <begin position="291"/>
        <end position="310"/>
    </location>
</feature>
<feature type="signal peptide" evidence="3">
    <location>
        <begin position="1"/>
        <end position="23"/>
    </location>
</feature>
<keyword evidence="2" id="KW-0472">Membrane</keyword>
<keyword evidence="4" id="KW-1185">Reference proteome</keyword>
<proteinExistence type="predicted"/>
<feature type="transmembrane region" description="Helical" evidence="2">
    <location>
        <begin position="384"/>
        <end position="400"/>
    </location>
</feature>
<feature type="compositionally biased region" description="Basic and acidic residues" evidence="1">
    <location>
        <begin position="258"/>
        <end position="278"/>
    </location>
</feature>
<feature type="region of interest" description="Disordered" evidence="1">
    <location>
        <begin position="242"/>
        <end position="278"/>
    </location>
</feature>
<feature type="transmembrane region" description="Helical" evidence="2">
    <location>
        <begin position="208"/>
        <end position="228"/>
    </location>
</feature>
<keyword evidence="3" id="KW-0732">Signal</keyword>
<feature type="transmembrane region" description="Helical" evidence="2">
    <location>
        <begin position="548"/>
        <end position="571"/>
    </location>
</feature>
<evidence type="ECO:0000256" key="2">
    <source>
        <dbReference type="SAM" id="Phobius"/>
    </source>
</evidence>
<name>A0A914HXN4_GLORO</name>
<dbReference type="GO" id="GO:0098553">
    <property type="term" value="C:lumenal side of endoplasmic reticulum membrane"/>
    <property type="evidence" value="ECO:0007669"/>
    <property type="project" value="TreeGrafter"/>
</dbReference>
<dbReference type="WBParaSite" id="Gr19_v10_g5429.t1">
    <property type="protein sequence ID" value="Gr19_v10_g5429.t1"/>
    <property type="gene ID" value="Gr19_v10_g5429"/>
</dbReference>
<organism evidence="4 5">
    <name type="scientific">Globodera rostochiensis</name>
    <name type="common">Golden nematode worm</name>
    <name type="synonym">Heterodera rostochiensis</name>
    <dbReference type="NCBI Taxonomy" id="31243"/>
    <lineage>
        <taxon>Eukaryota</taxon>
        <taxon>Metazoa</taxon>
        <taxon>Ecdysozoa</taxon>
        <taxon>Nematoda</taxon>
        <taxon>Chromadorea</taxon>
        <taxon>Rhabditida</taxon>
        <taxon>Tylenchina</taxon>
        <taxon>Tylenchomorpha</taxon>
        <taxon>Tylenchoidea</taxon>
        <taxon>Heteroderidae</taxon>
        <taxon>Heteroderinae</taxon>
        <taxon>Globodera</taxon>
    </lineage>
</organism>
<feature type="transmembrane region" description="Helical" evidence="2">
    <location>
        <begin position="359"/>
        <end position="378"/>
    </location>
</feature>
<feature type="transmembrane region" description="Helical" evidence="2">
    <location>
        <begin position="421"/>
        <end position="440"/>
    </location>
</feature>
<feature type="transmembrane region" description="Helical" evidence="2">
    <location>
        <begin position="518"/>
        <end position="536"/>
    </location>
</feature>
<dbReference type="GO" id="GO:0042500">
    <property type="term" value="F:aspartic endopeptidase activity, intramembrane cleaving"/>
    <property type="evidence" value="ECO:0007669"/>
    <property type="project" value="InterPro"/>
</dbReference>
<accession>A0A914HXN4</accession>